<reference evidence="1 2" key="1">
    <citation type="submission" date="2018-12" db="EMBL/GenBank/DDBJ databases">
        <authorList>
            <consortium name="Pathogen Informatics"/>
        </authorList>
    </citation>
    <scope>NUCLEOTIDE SEQUENCE [LARGE SCALE GENOMIC DNA]</scope>
    <source>
        <strain evidence="1 2">NCTC13354</strain>
    </source>
</reference>
<organism evidence="1 2">
    <name type="scientific">Trueperella bialowiezensis</name>
    <dbReference type="NCBI Taxonomy" id="312285"/>
    <lineage>
        <taxon>Bacteria</taxon>
        <taxon>Bacillati</taxon>
        <taxon>Actinomycetota</taxon>
        <taxon>Actinomycetes</taxon>
        <taxon>Actinomycetales</taxon>
        <taxon>Actinomycetaceae</taxon>
        <taxon>Trueperella</taxon>
    </lineage>
</organism>
<proteinExistence type="predicted"/>
<gene>
    <name evidence="1" type="ORF">NCTC13354_00912</name>
</gene>
<name>A0A3S4WG78_9ACTO</name>
<dbReference type="OrthoDB" id="4241757at2"/>
<accession>A0A3S4WG78</accession>
<dbReference type="RefSeq" id="WP_126416343.1">
    <property type="nucleotide sequence ID" value="NZ_LR134476.1"/>
</dbReference>
<dbReference type="Proteomes" id="UP000269542">
    <property type="component" value="Chromosome"/>
</dbReference>
<evidence type="ECO:0008006" key="3">
    <source>
        <dbReference type="Google" id="ProtNLM"/>
    </source>
</evidence>
<dbReference type="KEGG" id="tbw:NCTC13354_00912"/>
<protein>
    <recommendedName>
        <fullName evidence="3">YcfA-like protein</fullName>
    </recommendedName>
</protein>
<dbReference type="EMBL" id="LR134476">
    <property type="protein sequence ID" value="VEI13201.1"/>
    <property type="molecule type" value="Genomic_DNA"/>
</dbReference>
<dbReference type="SUPFAM" id="SSF54786">
    <property type="entry name" value="YcfA/nrd intein domain"/>
    <property type="match status" value="1"/>
</dbReference>
<sequence>MPSKEVKELVKKLESQGFTCETTRKNHIKVRANGKLITTLPATPSDYRALKNAIRLLAKAGFKN</sequence>
<evidence type="ECO:0000313" key="1">
    <source>
        <dbReference type="EMBL" id="VEI13201.1"/>
    </source>
</evidence>
<keyword evidence="2" id="KW-1185">Reference proteome</keyword>
<dbReference type="AlphaFoldDB" id="A0A3S4WG78"/>
<evidence type="ECO:0000313" key="2">
    <source>
        <dbReference type="Proteomes" id="UP000269542"/>
    </source>
</evidence>